<feature type="transmembrane region" description="Helical" evidence="10">
    <location>
        <begin position="47"/>
        <end position="71"/>
    </location>
</feature>
<dbReference type="GO" id="GO:0004366">
    <property type="term" value="F:glycerol-3-phosphate O-acyltransferase activity"/>
    <property type="evidence" value="ECO:0007669"/>
    <property type="project" value="UniProtKB-EC"/>
</dbReference>
<comment type="function">
    <text evidence="10">Catalyzes the transfer of an acyl group from acyl-phosphate (acyl-PO(4)) to glycerol-3-phosphate (G3P) to form lysophosphatidic acid (LPA). This enzyme utilizes acyl-phosphate as fatty acyl donor, but not acyl-CoA or acyl-ACP.</text>
</comment>
<feature type="transmembrane region" description="Helical" evidence="10">
    <location>
        <begin position="153"/>
        <end position="169"/>
    </location>
</feature>
<keyword evidence="12" id="KW-1185">Reference proteome</keyword>
<keyword evidence="9 10" id="KW-1208">Phospholipid metabolism</keyword>
<evidence type="ECO:0000313" key="12">
    <source>
        <dbReference type="Proteomes" id="UP001596143"/>
    </source>
</evidence>
<dbReference type="Pfam" id="PF02660">
    <property type="entry name" value="G3P_acyltransf"/>
    <property type="match status" value="1"/>
</dbReference>
<proteinExistence type="inferred from homology"/>
<feature type="transmembrane region" description="Helical" evidence="10">
    <location>
        <begin position="91"/>
        <end position="110"/>
    </location>
</feature>
<dbReference type="EMBL" id="JBHSPF010000018">
    <property type="protein sequence ID" value="MFC5628333.1"/>
    <property type="molecule type" value="Genomic_DNA"/>
</dbReference>
<keyword evidence="3 10" id="KW-0808">Transferase</keyword>
<accession>A0ABW0U4L7</accession>
<dbReference type="PANTHER" id="PTHR30309">
    <property type="entry name" value="INNER MEMBRANE PROTEIN YGIH"/>
    <property type="match status" value="1"/>
</dbReference>
<evidence type="ECO:0000256" key="6">
    <source>
        <dbReference type="ARBA" id="ARBA00023098"/>
    </source>
</evidence>
<comment type="catalytic activity">
    <reaction evidence="10">
        <text>an acyl phosphate + sn-glycerol 3-phosphate = a 1-acyl-sn-glycero-3-phosphate + phosphate</text>
        <dbReference type="Rhea" id="RHEA:34075"/>
        <dbReference type="ChEBI" id="CHEBI:43474"/>
        <dbReference type="ChEBI" id="CHEBI:57597"/>
        <dbReference type="ChEBI" id="CHEBI:57970"/>
        <dbReference type="ChEBI" id="CHEBI:59918"/>
        <dbReference type="EC" id="2.3.1.275"/>
    </reaction>
</comment>
<reference evidence="12" key="1">
    <citation type="journal article" date="2019" name="Int. J. Syst. Evol. Microbiol.">
        <title>The Global Catalogue of Microorganisms (GCM) 10K type strain sequencing project: providing services to taxonomists for standard genome sequencing and annotation.</title>
        <authorList>
            <consortium name="The Broad Institute Genomics Platform"/>
            <consortium name="The Broad Institute Genome Sequencing Center for Infectious Disease"/>
            <person name="Wu L."/>
            <person name="Ma J."/>
        </authorList>
    </citation>
    <scope>NUCLEOTIDE SEQUENCE [LARGE SCALE GENOMIC DNA]</scope>
    <source>
        <strain evidence="12">CGMCC 1.15790</strain>
    </source>
</reference>
<keyword evidence="1 10" id="KW-1003">Cell membrane</keyword>
<evidence type="ECO:0000256" key="9">
    <source>
        <dbReference type="ARBA" id="ARBA00023264"/>
    </source>
</evidence>
<gene>
    <name evidence="10 11" type="primary">plsY</name>
    <name evidence="11" type="ORF">ACFPTR_05405</name>
</gene>
<keyword evidence="11" id="KW-0012">Acyltransferase</keyword>
<keyword evidence="8 10" id="KW-0594">Phospholipid biosynthesis</keyword>
<feature type="transmembrane region" description="Helical" evidence="10">
    <location>
        <begin position="122"/>
        <end position="147"/>
    </location>
</feature>
<name>A0ABW0U4L7_9BACI</name>
<sequence>MELIVSIIIAYLLGSISFSYVVAWQIKKIDIREHGSGNAGATNILRVLGKGPAILVLSLDILKGVVSVWIARGIEYWDVLPTWTTVGEIEGIAPALAGLAAILGHNWPIYFRFKGGKGVATAIGVVGSLVFFPAVYIGIIAILSIFITRYVSLGSLIFAAGTPIILMVTNQHYDHPSPYIYLTTLLGVISVWKHRENIKRLLNGTENKIGEKKA</sequence>
<evidence type="ECO:0000256" key="5">
    <source>
        <dbReference type="ARBA" id="ARBA00022989"/>
    </source>
</evidence>
<evidence type="ECO:0000313" key="11">
    <source>
        <dbReference type="EMBL" id="MFC5628333.1"/>
    </source>
</evidence>
<comment type="pathway">
    <text evidence="10">Lipid metabolism; phospholipid metabolism.</text>
</comment>
<dbReference type="SMART" id="SM01207">
    <property type="entry name" value="G3P_acyltransf"/>
    <property type="match status" value="1"/>
</dbReference>
<dbReference type="HAMAP" id="MF_01043">
    <property type="entry name" value="PlsY"/>
    <property type="match status" value="1"/>
</dbReference>
<keyword evidence="4 10" id="KW-0812">Transmembrane</keyword>
<dbReference type="RefSeq" id="WP_270897593.1">
    <property type="nucleotide sequence ID" value="NZ_JBHSPF010000018.1"/>
</dbReference>
<evidence type="ECO:0000256" key="2">
    <source>
        <dbReference type="ARBA" id="ARBA00022516"/>
    </source>
</evidence>
<keyword evidence="2 10" id="KW-0444">Lipid biosynthesis</keyword>
<evidence type="ECO:0000256" key="8">
    <source>
        <dbReference type="ARBA" id="ARBA00023209"/>
    </source>
</evidence>
<dbReference type="NCBIfam" id="TIGR00023">
    <property type="entry name" value="glycerol-3-phosphate 1-O-acyltransferase PlsY"/>
    <property type="match status" value="1"/>
</dbReference>
<evidence type="ECO:0000256" key="7">
    <source>
        <dbReference type="ARBA" id="ARBA00023136"/>
    </source>
</evidence>
<comment type="subunit">
    <text evidence="10">Probably interacts with PlsX.</text>
</comment>
<feature type="transmembrane region" description="Helical" evidence="10">
    <location>
        <begin position="6"/>
        <end position="26"/>
    </location>
</feature>
<dbReference type="PANTHER" id="PTHR30309:SF0">
    <property type="entry name" value="GLYCEROL-3-PHOSPHATE ACYLTRANSFERASE-RELATED"/>
    <property type="match status" value="1"/>
</dbReference>
<evidence type="ECO:0000256" key="10">
    <source>
        <dbReference type="HAMAP-Rule" id="MF_01043"/>
    </source>
</evidence>
<comment type="subcellular location">
    <subcellularLocation>
        <location evidence="10">Cell membrane</location>
        <topology evidence="10">Multi-pass membrane protein</topology>
    </subcellularLocation>
</comment>
<comment type="caution">
    <text evidence="11">The sequence shown here is derived from an EMBL/GenBank/DDBJ whole genome shotgun (WGS) entry which is preliminary data.</text>
</comment>
<keyword evidence="7 10" id="KW-0472">Membrane</keyword>
<organism evidence="11 12">
    <name type="scientific">Aliibacillus thermotolerans</name>
    <dbReference type="NCBI Taxonomy" id="1834418"/>
    <lineage>
        <taxon>Bacteria</taxon>
        <taxon>Bacillati</taxon>
        <taxon>Bacillota</taxon>
        <taxon>Bacilli</taxon>
        <taxon>Bacillales</taxon>
        <taxon>Bacillaceae</taxon>
        <taxon>Aliibacillus</taxon>
    </lineage>
</organism>
<keyword evidence="6 10" id="KW-0443">Lipid metabolism</keyword>
<keyword evidence="5 10" id="KW-1133">Transmembrane helix</keyword>
<evidence type="ECO:0000256" key="4">
    <source>
        <dbReference type="ARBA" id="ARBA00022692"/>
    </source>
</evidence>
<protein>
    <recommendedName>
        <fullName evidence="10">Glycerol-3-phosphate acyltransferase</fullName>
    </recommendedName>
    <alternativeName>
        <fullName evidence="10">Acyl-PO4 G3P acyltransferase</fullName>
    </alternativeName>
    <alternativeName>
        <fullName evidence="10">Acyl-phosphate--glycerol-3-phosphate acyltransferase</fullName>
    </alternativeName>
    <alternativeName>
        <fullName evidence="10">G3P acyltransferase</fullName>
        <shortName evidence="10">GPAT</shortName>
        <ecNumber evidence="10">2.3.1.275</ecNumber>
    </alternativeName>
    <alternativeName>
        <fullName evidence="10">Lysophosphatidic acid synthase</fullName>
        <shortName evidence="10">LPA synthase</shortName>
    </alternativeName>
</protein>
<dbReference type="EC" id="2.3.1.275" evidence="10"/>
<dbReference type="InterPro" id="IPR003811">
    <property type="entry name" value="G3P_acylTferase_PlsY"/>
</dbReference>
<comment type="similarity">
    <text evidence="10">Belongs to the PlsY family.</text>
</comment>
<dbReference type="Proteomes" id="UP001596143">
    <property type="component" value="Unassembled WGS sequence"/>
</dbReference>
<evidence type="ECO:0000256" key="1">
    <source>
        <dbReference type="ARBA" id="ARBA00022475"/>
    </source>
</evidence>
<evidence type="ECO:0000256" key="3">
    <source>
        <dbReference type="ARBA" id="ARBA00022679"/>
    </source>
</evidence>